<feature type="region of interest" description="Disordered" evidence="2">
    <location>
        <begin position="92"/>
        <end position="218"/>
    </location>
</feature>
<keyword evidence="1" id="KW-0813">Transport</keyword>
<feature type="domain" description="SDA1 middle" evidence="3">
    <location>
        <begin position="156"/>
        <end position="315"/>
    </location>
</feature>
<dbReference type="GO" id="GO:0015031">
    <property type="term" value="P:protein transport"/>
    <property type="evidence" value="ECO:0007669"/>
    <property type="project" value="UniProtKB-KW"/>
</dbReference>
<accession>U6L070</accession>
<feature type="compositionally biased region" description="Low complexity" evidence="2">
    <location>
        <begin position="92"/>
        <end position="102"/>
    </location>
</feature>
<dbReference type="PANTHER" id="PTHR12730:SF0">
    <property type="entry name" value="PROTEIN SDA1 HOMOLOG"/>
    <property type="match status" value="1"/>
</dbReference>
<dbReference type="VEuPathDB" id="ToxoDB:ETH2_1511000"/>
<sequence>MTQELLGDLLLFTKHKSSKSVSAAARGLLNLFRETAPQLLPRAFLGKEAALQLQRGHVSLPVFGALSHSTTLDLLPQLEALKKQSKQQLQQLLLQQQQQQQGEETDGGDSDTEETDGDSEADSDSEAAADSETEAATDTEADAAAAADAEAAAAAADTEAETDSEKGDTEDGGTSTDEETEHEPDPQQQQQQQQQQEDPAEALDTAAAAAAAAAAPMGGERLLSDADFAALKLLRAKQLAQQIRGGPRRGGGPQVDLERDQKLLKLLGAGSSSSSSSSSSEDGDSEEETEGTGEGFVSERDLEGLAGRKRRRARERERDREEKLLKKRHLGNKKVSPKETDTSRASKPQRVKNRSKPLLMVQQSRRLREKKQLSVQEKAANLKRKIKNLKKSQVGKPRRRKR</sequence>
<protein>
    <recommendedName>
        <fullName evidence="1">Protein SDA1</fullName>
    </recommendedName>
</protein>
<evidence type="ECO:0000313" key="4">
    <source>
        <dbReference type="EMBL" id="CDJ42578.1"/>
    </source>
</evidence>
<dbReference type="RefSeq" id="XP_013233328.1">
    <property type="nucleotide sequence ID" value="XM_013377874.1"/>
</dbReference>
<comment type="function">
    <text evidence="1">Required for 60S pre-ribosomal subunits export to the cytoplasm.</text>
</comment>
<feature type="compositionally biased region" description="Basic residues" evidence="2">
    <location>
        <begin position="381"/>
        <end position="390"/>
    </location>
</feature>
<feature type="compositionally biased region" description="Low complexity" evidence="2">
    <location>
        <begin position="206"/>
        <end position="215"/>
    </location>
</feature>
<feature type="compositionally biased region" description="Acidic residues" evidence="2">
    <location>
        <begin position="281"/>
        <end position="291"/>
    </location>
</feature>
<dbReference type="GO" id="GO:0005730">
    <property type="term" value="C:nucleolus"/>
    <property type="evidence" value="ECO:0007669"/>
    <property type="project" value="UniProtKB-SubCell"/>
</dbReference>
<keyword evidence="1" id="KW-0539">Nucleus</keyword>
<dbReference type="Proteomes" id="UP000030747">
    <property type="component" value="Unassembled WGS sequence"/>
</dbReference>
<dbReference type="PANTHER" id="PTHR12730">
    <property type="entry name" value="HSDA/SDA1-RELATED"/>
    <property type="match status" value="1"/>
</dbReference>
<feature type="compositionally biased region" description="Acidic residues" evidence="2">
    <location>
        <begin position="170"/>
        <end position="182"/>
    </location>
</feature>
<dbReference type="GO" id="GO:0000055">
    <property type="term" value="P:ribosomal large subunit export from nucleus"/>
    <property type="evidence" value="ECO:0007669"/>
    <property type="project" value="UniProtKB-UniRule"/>
</dbReference>
<dbReference type="AlphaFoldDB" id="U6L070"/>
<dbReference type="EMBL" id="HG675726">
    <property type="protein sequence ID" value="CDJ42578.1"/>
    <property type="molecule type" value="Genomic_DNA"/>
</dbReference>
<gene>
    <name evidence="4" type="ORF">ETH_00000930</name>
</gene>
<reference evidence="4" key="2">
    <citation type="submission" date="2013-10" db="EMBL/GenBank/DDBJ databases">
        <authorList>
            <person name="Aslett M."/>
        </authorList>
    </citation>
    <scope>NUCLEOTIDE SEQUENCE [LARGE SCALE GENOMIC DNA]</scope>
    <source>
        <strain evidence="4">Houghton</strain>
    </source>
</reference>
<dbReference type="InterPro" id="IPR007949">
    <property type="entry name" value="SDA1_MD"/>
</dbReference>
<organism evidence="4 5">
    <name type="scientific">Eimeria tenella</name>
    <name type="common">Coccidian parasite</name>
    <dbReference type="NCBI Taxonomy" id="5802"/>
    <lineage>
        <taxon>Eukaryota</taxon>
        <taxon>Sar</taxon>
        <taxon>Alveolata</taxon>
        <taxon>Apicomplexa</taxon>
        <taxon>Conoidasida</taxon>
        <taxon>Coccidia</taxon>
        <taxon>Eucoccidiorida</taxon>
        <taxon>Eimeriorina</taxon>
        <taxon>Eimeriidae</taxon>
        <taxon>Eimeria</taxon>
    </lineage>
</organism>
<evidence type="ECO:0000256" key="2">
    <source>
        <dbReference type="SAM" id="MobiDB-lite"/>
    </source>
</evidence>
<feature type="compositionally biased region" description="Low complexity" evidence="2">
    <location>
        <begin position="142"/>
        <end position="157"/>
    </location>
</feature>
<name>U6L070_EIMTE</name>
<dbReference type="Pfam" id="PF05285">
    <property type="entry name" value="SDA1_dom"/>
    <property type="match status" value="1"/>
</dbReference>
<proteinExistence type="inferred from homology"/>
<feature type="compositionally biased region" description="Basic and acidic residues" evidence="2">
    <location>
        <begin position="314"/>
        <end position="324"/>
    </location>
</feature>
<comment type="subcellular location">
    <subcellularLocation>
        <location evidence="1">Nucleus</location>
        <location evidence="1">Nucleolus</location>
    </subcellularLocation>
</comment>
<feature type="compositionally biased region" description="Acidic residues" evidence="2">
    <location>
        <begin position="103"/>
        <end position="141"/>
    </location>
</feature>
<evidence type="ECO:0000313" key="5">
    <source>
        <dbReference type="Proteomes" id="UP000030747"/>
    </source>
</evidence>
<dbReference type="VEuPathDB" id="ToxoDB:ETH_00000930"/>
<dbReference type="GO" id="GO:0042273">
    <property type="term" value="P:ribosomal large subunit biogenesis"/>
    <property type="evidence" value="ECO:0007669"/>
    <property type="project" value="UniProtKB-UniRule"/>
</dbReference>
<feature type="compositionally biased region" description="Low complexity" evidence="2">
    <location>
        <begin position="270"/>
        <end position="280"/>
    </location>
</feature>
<evidence type="ECO:0000256" key="1">
    <source>
        <dbReference type="RuleBase" id="RU365057"/>
    </source>
</evidence>
<keyword evidence="1" id="KW-0653">Protein transport</keyword>
<reference evidence="4" key="1">
    <citation type="submission" date="2013-10" db="EMBL/GenBank/DDBJ databases">
        <title>Genomic analysis of the causative agents of coccidiosis in chickens.</title>
        <authorList>
            <person name="Reid A.J."/>
            <person name="Blake D."/>
            <person name="Billington K."/>
            <person name="Browne H."/>
            <person name="Dunn M."/>
            <person name="Hung S."/>
            <person name="Kawahara F."/>
            <person name="Miranda-Saavedra D."/>
            <person name="Mourier T."/>
            <person name="Nagra H."/>
            <person name="Otto T.D."/>
            <person name="Rawlings N."/>
            <person name="Sanchez A."/>
            <person name="Sanders M."/>
            <person name="Subramaniam C."/>
            <person name="Tay Y."/>
            <person name="Dear P."/>
            <person name="Doerig C."/>
            <person name="Gruber A."/>
            <person name="Parkinson J."/>
            <person name="Shirley M."/>
            <person name="Wan K.L."/>
            <person name="Berriman M."/>
            <person name="Tomley F."/>
            <person name="Pain A."/>
        </authorList>
    </citation>
    <scope>NUCLEOTIDE SEQUENCE [LARGE SCALE GENOMIC DNA]</scope>
    <source>
        <strain evidence="4">Houghton</strain>
    </source>
</reference>
<evidence type="ECO:0000259" key="3">
    <source>
        <dbReference type="Pfam" id="PF05285"/>
    </source>
</evidence>
<keyword evidence="5" id="KW-1185">Reference proteome</keyword>
<comment type="similarity">
    <text evidence="1">Belongs to the SDA1 family.</text>
</comment>
<feature type="region of interest" description="Disordered" evidence="2">
    <location>
        <begin position="241"/>
        <end position="402"/>
    </location>
</feature>
<keyword evidence="1" id="KW-0690">Ribosome biogenesis</keyword>
<dbReference type="GeneID" id="25249405"/>
<feature type="compositionally biased region" description="Low complexity" evidence="2">
    <location>
        <begin position="187"/>
        <end position="196"/>
    </location>
</feature>
<dbReference type="InterPro" id="IPR027312">
    <property type="entry name" value="Sda1"/>
</dbReference>